<feature type="compositionally biased region" description="Polar residues" evidence="1">
    <location>
        <begin position="9"/>
        <end position="19"/>
    </location>
</feature>
<evidence type="ECO:0000256" key="1">
    <source>
        <dbReference type="SAM" id="MobiDB-lite"/>
    </source>
</evidence>
<feature type="region of interest" description="Disordered" evidence="1">
    <location>
        <begin position="139"/>
        <end position="158"/>
    </location>
</feature>
<protein>
    <submittedName>
        <fullName evidence="2">Uncharacterized protein</fullName>
    </submittedName>
</protein>
<dbReference type="EMBL" id="JADBGQ010000007">
    <property type="protein sequence ID" value="KAG5388513.1"/>
    <property type="molecule type" value="Genomic_DNA"/>
</dbReference>
<organism evidence="2 3">
    <name type="scientific">Brassica rapa subsp. trilocularis</name>
    <dbReference type="NCBI Taxonomy" id="1813537"/>
    <lineage>
        <taxon>Eukaryota</taxon>
        <taxon>Viridiplantae</taxon>
        <taxon>Streptophyta</taxon>
        <taxon>Embryophyta</taxon>
        <taxon>Tracheophyta</taxon>
        <taxon>Spermatophyta</taxon>
        <taxon>Magnoliopsida</taxon>
        <taxon>eudicotyledons</taxon>
        <taxon>Gunneridae</taxon>
        <taxon>Pentapetalae</taxon>
        <taxon>rosids</taxon>
        <taxon>malvids</taxon>
        <taxon>Brassicales</taxon>
        <taxon>Brassicaceae</taxon>
        <taxon>Brassiceae</taxon>
        <taxon>Brassica</taxon>
    </lineage>
</organism>
<name>A0ABQ7LSD1_BRACM</name>
<proteinExistence type="predicted"/>
<reference evidence="2 3" key="1">
    <citation type="submission" date="2021-03" db="EMBL/GenBank/DDBJ databases">
        <authorList>
            <person name="King G.J."/>
            <person name="Bancroft I."/>
            <person name="Baten A."/>
            <person name="Bloomfield J."/>
            <person name="Borpatragohain P."/>
            <person name="He Z."/>
            <person name="Irish N."/>
            <person name="Irwin J."/>
            <person name="Liu K."/>
            <person name="Mauleon R.P."/>
            <person name="Moore J."/>
            <person name="Morris R."/>
            <person name="Ostergaard L."/>
            <person name="Wang B."/>
            <person name="Wells R."/>
        </authorList>
    </citation>
    <scope>NUCLEOTIDE SEQUENCE [LARGE SCALE GENOMIC DNA]</scope>
    <source>
        <strain evidence="2">R-o-18</strain>
        <tissue evidence="2">Leaf</tissue>
    </source>
</reference>
<accession>A0ABQ7LSD1</accession>
<feature type="compositionally biased region" description="Acidic residues" evidence="1">
    <location>
        <begin position="148"/>
        <end position="157"/>
    </location>
</feature>
<comment type="caution">
    <text evidence="2">The sequence shown here is derived from an EMBL/GenBank/DDBJ whole genome shotgun (WGS) entry which is preliminary data.</text>
</comment>
<feature type="compositionally biased region" description="Basic and acidic residues" evidence="1">
    <location>
        <begin position="20"/>
        <end position="31"/>
    </location>
</feature>
<evidence type="ECO:0000313" key="3">
    <source>
        <dbReference type="Proteomes" id="UP000823674"/>
    </source>
</evidence>
<feature type="region of interest" description="Disordered" evidence="1">
    <location>
        <begin position="1"/>
        <end position="45"/>
    </location>
</feature>
<keyword evidence="3" id="KW-1185">Reference proteome</keyword>
<gene>
    <name evidence="2" type="primary">A08g503270.1_BraROA</name>
    <name evidence="2" type="ORF">IGI04_030054</name>
</gene>
<evidence type="ECO:0000313" key="2">
    <source>
        <dbReference type="EMBL" id="KAG5388513.1"/>
    </source>
</evidence>
<dbReference type="Proteomes" id="UP000823674">
    <property type="component" value="Chromosome A08"/>
</dbReference>
<sequence length="436" mass="49698">MTWKRLNRSKTTGPGLNQTCKEEDKERKQTFRDSTTLDIKGSKRSTRESDKLGLRKFVLGLAVVMEPINKHSHPLDSVFLYSTSNSELMDEMIALLMKRRAEDKEIFIKCIAEDQEHRLKVDSTLKMLYGSQKTQIGLQPAKSAITASEDDENDSDPFPEIVENLVSQNQHEVPMVEDPDIDLNQETQDQYGFIVGEKKTAPLFANYEDPKHNCGFRYKRIQGNSYGEEKLVRKRVKPLGAVEMGSKILSVVYDDSREVQRTYNRRSTRGMSTKKNKMKKFYSNEKRLRCCKIIQALKAKGARTKENSSIDETRMYRELPVFGYGTQMKNQKAGARKEKVSVSQYKRQARHLNRVTIKCGYHKARKKKSQGSGPVLRTTVSQCISKSVGEHEDLNPEFSLFGKVTGQDLEQDNKTLASPVTILPVSASPIIENNIQ</sequence>